<evidence type="ECO:0000256" key="6">
    <source>
        <dbReference type="ARBA" id="ARBA00022801"/>
    </source>
</evidence>
<dbReference type="VEuPathDB" id="VectorBase:LLOJ006153"/>
<dbReference type="VEuPathDB" id="VectorBase:LLONM1_002616"/>
<organism evidence="12 13">
    <name type="scientific">Lutzomyia longipalpis</name>
    <name type="common">Sand fly</name>
    <dbReference type="NCBI Taxonomy" id="7200"/>
    <lineage>
        <taxon>Eukaryota</taxon>
        <taxon>Metazoa</taxon>
        <taxon>Ecdysozoa</taxon>
        <taxon>Arthropoda</taxon>
        <taxon>Hexapoda</taxon>
        <taxon>Insecta</taxon>
        <taxon>Pterygota</taxon>
        <taxon>Neoptera</taxon>
        <taxon>Endopterygota</taxon>
        <taxon>Diptera</taxon>
        <taxon>Nematocera</taxon>
        <taxon>Psychodoidea</taxon>
        <taxon>Psychodidae</taxon>
        <taxon>Lutzomyia</taxon>
        <taxon>Lutzomyia</taxon>
    </lineage>
</organism>
<dbReference type="Proteomes" id="UP000092461">
    <property type="component" value="Unassembled WGS sequence"/>
</dbReference>
<keyword evidence="7 10" id="KW-0464">Manganese</keyword>
<dbReference type="Gene3D" id="3.40.50.10880">
    <property type="entry name" value="Uncharacterised protein PF01937, DUF89, domain 3"/>
    <property type="match status" value="1"/>
</dbReference>
<dbReference type="FunFam" id="3.40.50.10880:FF:000005">
    <property type="entry name" value="DUF89-domain-containing protein"/>
    <property type="match status" value="1"/>
</dbReference>
<evidence type="ECO:0000256" key="5">
    <source>
        <dbReference type="ARBA" id="ARBA00022723"/>
    </source>
</evidence>
<dbReference type="InterPro" id="IPR002791">
    <property type="entry name" value="ARMT1-like_metal-bd"/>
</dbReference>
<dbReference type="GO" id="GO:0103026">
    <property type="term" value="F:fructose-1-phosphatase activity"/>
    <property type="evidence" value="ECO:0007669"/>
    <property type="project" value="RHEA"/>
</dbReference>
<protein>
    <recommendedName>
        <fullName evidence="10">Sugar phosphate phosphatase</fullName>
        <ecNumber evidence="10">2.1.1.-</ecNumber>
        <ecNumber evidence="10">3.1.3.-</ecNumber>
    </recommendedName>
</protein>
<dbReference type="GO" id="GO:0006974">
    <property type="term" value="P:DNA damage response"/>
    <property type="evidence" value="ECO:0007669"/>
    <property type="project" value="TreeGrafter"/>
</dbReference>
<dbReference type="InterPro" id="IPR036075">
    <property type="entry name" value="ARMT-1-like_metal-bd_sf"/>
</dbReference>
<evidence type="ECO:0000256" key="7">
    <source>
        <dbReference type="ARBA" id="ARBA00023211"/>
    </source>
</evidence>
<accession>A0A1B0CN69</accession>
<keyword evidence="6 10" id="KW-0378">Hydrolase</keyword>
<dbReference type="Pfam" id="PF01937">
    <property type="entry name" value="ARMT1-like_dom"/>
    <property type="match status" value="1"/>
</dbReference>
<evidence type="ECO:0000256" key="10">
    <source>
        <dbReference type="RuleBase" id="RU367030"/>
    </source>
</evidence>
<evidence type="ECO:0000256" key="1">
    <source>
        <dbReference type="ARBA" id="ARBA00000807"/>
    </source>
</evidence>
<dbReference type="InterPro" id="IPR039763">
    <property type="entry name" value="ARMT1"/>
</dbReference>
<keyword evidence="10" id="KW-0808">Transferase</keyword>
<dbReference type="GO" id="GO:0005634">
    <property type="term" value="C:nucleus"/>
    <property type="evidence" value="ECO:0007669"/>
    <property type="project" value="TreeGrafter"/>
</dbReference>
<dbReference type="EC" id="2.1.1.-" evidence="10"/>
<evidence type="ECO:0000256" key="2">
    <source>
        <dbReference type="ARBA" id="ARBA00001326"/>
    </source>
</evidence>
<keyword evidence="10" id="KW-0489">Methyltransferase</keyword>
<comment type="cofactor">
    <cofactor evidence="10">
        <name>Mn(2+)</name>
        <dbReference type="ChEBI" id="CHEBI:29035"/>
    </cofactor>
    <cofactor evidence="10">
        <name>Ni(2+)</name>
        <dbReference type="ChEBI" id="CHEBI:49786"/>
    </cofactor>
</comment>
<keyword evidence="4" id="KW-0533">Nickel</keyword>
<dbReference type="GO" id="GO:0097023">
    <property type="term" value="F:fructose 6-phosphate aldolase activity"/>
    <property type="evidence" value="ECO:0007669"/>
    <property type="project" value="RHEA"/>
</dbReference>
<dbReference type="GO" id="GO:0046872">
    <property type="term" value="F:metal ion binding"/>
    <property type="evidence" value="ECO:0007669"/>
    <property type="project" value="UniProtKB-UniRule"/>
</dbReference>
<dbReference type="GO" id="GO:0016462">
    <property type="term" value="F:pyrophosphatase activity"/>
    <property type="evidence" value="ECO:0007669"/>
    <property type="project" value="UniProtKB-ARBA"/>
</dbReference>
<dbReference type="GO" id="GO:0032259">
    <property type="term" value="P:methylation"/>
    <property type="evidence" value="ECO:0007669"/>
    <property type="project" value="UniProtKB-KW"/>
</dbReference>
<evidence type="ECO:0000256" key="8">
    <source>
        <dbReference type="ARBA" id="ARBA00045980"/>
    </source>
</evidence>
<evidence type="ECO:0000256" key="9">
    <source>
        <dbReference type="ARBA" id="ARBA00048809"/>
    </source>
</evidence>
<evidence type="ECO:0000256" key="4">
    <source>
        <dbReference type="ARBA" id="ARBA00022596"/>
    </source>
</evidence>
<keyword evidence="13" id="KW-1185">Reference proteome</keyword>
<feature type="domain" description="Damage-control phosphatase ARMT1-like metal-binding" evidence="11">
    <location>
        <begin position="35"/>
        <end position="408"/>
    </location>
</feature>
<proteinExistence type="inferred from homology"/>
<dbReference type="PANTHER" id="PTHR12260:SF6">
    <property type="entry name" value="DAMAGE-CONTROL PHOSPHATASE ARMT1"/>
    <property type="match status" value="1"/>
</dbReference>
<dbReference type="FunFam" id="1.20.930.60:FF:000002">
    <property type="entry name" value="Protein-glutamate O-methyltransferase C1393.13"/>
    <property type="match status" value="1"/>
</dbReference>
<comment type="catalytic activity">
    <reaction evidence="1 10">
        <text>L-glutamyl-[protein] + S-adenosyl-L-methionine = [protein]-L-glutamate 5-O-methyl ester + S-adenosyl-L-homocysteine</text>
        <dbReference type="Rhea" id="RHEA:24452"/>
        <dbReference type="Rhea" id="RHEA-COMP:10208"/>
        <dbReference type="Rhea" id="RHEA-COMP:10311"/>
        <dbReference type="ChEBI" id="CHEBI:29973"/>
        <dbReference type="ChEBI" id="CHEBI:57856"/>
        <dbReference type="ChEBI" id="CHEBI:59789"/>
        <dbReference type="ChEBI" id="CHEBI:82795"/>
    </reaction>
</comment>
<dbReference type="PANTHER" id="PTHR12260">
    <property type="entry name" value="DAMAGE-CONTROL PHOSPHATASE ARMT1"/>
    <property type="match status" value="1"/>
</dbReference>
<comment type="function">
    <text evidence="8 10">Metal-dependent phosphatase that shows phosphatase activity against several substrates, including fructose-1-phosphate and fructose-6-phosphate. Its preference for fructose-1-phosphate, a strong glycating agent that causes DNA damage rather than a canonical yeast metabolite, suggests a damage-control function in hexose phosphate metabolism. Has also been shown to have O-methyltransferase activity that methylates glutamate residues of target proteins to form gamma-glutamyl methyl ester residues. Possibly methylates PCNA, suggesting it is involved in the DNA damage response.</text>
</comment>
<evidence type="ECO:0000259" key="11">
    <source>
        <dbReference type="Pfam" id="PF01937"/>
    </source>
</evidence>
<sequence length="448" mass="51980">MEISELDRKFNIIDGDTPINEHLSAHYKRSFAHYTVKDRLPVILTRIIDSLSREKEAIIAGYGEEAADDLKDVIGNISKLKYELQTDKKFKLLDGNDTDQEEWNAFLEALPDTHNSYFSAVWLHAECYMYRRVRSMFEETTTLREFDYFRRQKKDAFMGSLEAFQQLTEKFNEKRMVKTRDELRGLFRQLMRVNLWGNRIDLSISGGKIVSQCGDPFEALGNLEEYILADDTAAVWDCIATTDGNIIVDFVCDNAGYELFTDLCLADFLISHNLAAKVRFHVKMIPWFVSDVTPEDFRWTLDALKLSVTATLRDLGCRLSNYIETGHFELIEGEYFWTSPRDFCEMESVKPSVHRMLQQAHLVIFKGDLNYRKLLGDIKWDPTVPFVEAIRTFRPTNLCSLRTVKADWWRDCHQDVLKSSQRRIPSGWRVVNTVLFSLHSNRAALSGL</sequence>
<comment type="catalytic activity">
    <reaction evidence="2 10">
        <text>beta-D-fructose 1-phosphate + H2O = D-fructose + phosphate</text>
        <dbReference type="Rhea" id="RHEA:35603"/>
        <dbReference type="ChEBI" id="CHEBI:15377"/>
        <dbReference type="ChEBI" id="CHEBI:37721"/>
        <dbReference type="ChEBI" id="CHEBI:43474"/>
        <dbReference type="ChEBI" id="CHEBI:138881"/>
    </reaction>
</comment>
<dbReference type="GO" id="GO:0008983">
    <property type="term" value="F:protein-glutamate O-methyltransferase activity"/>
    <property type="evidence" value="ECO:0007669"/>
    <property type="project" value="RHEA"/>
</dbReference>
<dbReference type="GO" id="GO:0030643">
    <property type="term" value="P:intracellular phosphate ion homeostasis"/>
    <property type="evidence" value="ECO:0007669"/>
    <property type="project" value="UniProtKB-ARBA"/>
</dbReference>
<evidence type="ECO:0000256" key="3">
    <source>
        <dbReference type="ARBA" id="ARBA00009519"/>
    </source>
</evidence>
<comment type="domain">
    <text evidence="10">Subfamily III proteins have a conserved RTxK motif about 40-50 residues from the C-terminus; the threonine may be replaced by serine or cysteine.</text>
</comment>
<dbReference type="AlphaFoldDB" id="A0A1B0CN69"/>
<dbReference type="EnsemblMetazoa" id="LLOJ006153-RA">
    <property type="protein sequence ID" value="LLOJ006153-PA"/>
    <property type="gene ID" value="LLOJ006153"/>
</dbReference>
<comment type="catalytic activity">
    <reaction evidence="9 10">
        <text>beta-D-fructose 6-phosphate = dihydroxyacetone + D-glyceraldehyde 3-phosphate</text>
        <dbReference type="Rhea" id="RHEA:28002"/>
        <dbReference type="ChEBI" id="CHEBI:16016"/>
        <dbReference type="ChEBI" id="CHEBI:57634"/>
        <dbReference type="ChEBI" id="CHEBI:59776"/>
    </reaction>
</comment>
<comment type="similarity">
    <text evidence="3 10">Belongs to the damage-control phosphatase family. Sugar phosphate phosphatase III subfamily.</text>
</comment>
<dbReference type="Gene3D" id="1.20.930.60">
    <property type="match status" value="1"/>
</dbReference>
<dbReference type="EC" id="3.1.3.-" evidence="10"/>
<evidence type="ECO:0000313" key="13">
    <source>
        <dbReference type="Proteomes" id="UP000092461"/>
    </source>
</evidence>
<evidence type="ECO:0000313" key="12">
    <source>
        <dbReference type="EnsemblMetazoa" id="LLOJ006153-PA"/>
    </source>
</evidence>
<name>A0A1B0CN69_LUTLO</name>
<dbReference type="EMBL" id="AJWK01019870">
    <property type="status" value="NOT_ANNOTATED_CDS"/>
    <property type="molecule type" value="Genomic_DNA"/>
</dbReference>
<dbReference type="SUPFAM" id="SSF111321">
    <property type="entry name" value="AF1104-like"/>
    <property type="match status" value="1"/>
</dbReference>
<reference evidence="12" key="1">
    <citation type="submission" date="2020-05" db="UniProtKB">
        <authorList>
            <consortium name="EnsemblMetazoa"/>
        </authorList>
    </citation>
    <scope>IDENTIFICATION</scope>
    <source>
        <strain evidence="12">Jacobina</strain>
    </source>
</reference>
<keyword evidence="5 10" id="KW-0479">Metal-binding</keyword>